<gene>
    <name evidence="1" type="ORF">NC99_24570</name>
</gene>
<dbReference type="Pfam" id="PF24996">
    <property type="entry name" value="NANM"/>
    <property type="match status" value="2"/>
</dbReference>
<accession>A0A0L8V8Q3</accession>
<reference evidence="2" key="1">
    <citation type="submission" date="2015-07" db="EMBL/GenBank/DDBJ databases">
        <title>Genome sequencing of Sunxiuqinia dokdonensis strain SK.</title>
        <authorList>
            <person name="Ahn S."/>
            <person name="Kim B.-C."/>
        </authorList>
    </citation>
    <scope>NUCLEOTIDE SEQUENCE [LARGE SCALE GENOMIC DNA]</scope>
    <source>
        <strain evidence="2">SK</strain>
    </source>
</reference>
<name>A0A0L8V8Q3_9BACT</name>
<evidence type="ECO:0000313" key="2">
    <source>
        <dbReference type="Proteomes" id="UP000036958"/>
    </source>
</evidence>
<dbReference type="Gene3D" id="2.120.10.80">
    <property type="entry name" value="Kelch-type beta propeller"/>
    <property type="match status" value="1"/>
</dbReference>
<dbReference type="STRING" id="1409788.NC99_24570"/>
<keyword evidence="2" id="KW-1185">Reference proteome</keyword>
<evidence type="ECO:0000313" key="1">
    <source>
        <dbReference type="EMBL" id="KOH44718.1"/>
    </source>
</evidence>
<organism evidence="1 2">
    <name type="scientific">Sunxiuqinia dokdonensis</name>
    <dbReference type="NCBI Taxonomy" id="1409788"/>
    <lineage>
        <taxon>Bacteria</taxon>
        <taxon>Pseudomonadati</taxon>
        <taxon>Bacteroidota</taxon>
        <taxon>Bacteroidia</taxon>
        <taxon>Marinilabiliales</taxon>
        <taxon>Prolixibacteraceae</taxon>
        <taxon>Sunxiuqinia</taxon>
    </lineage>
</organism>
<sequence length="364" mass="39011">MKIEWDILTELPVARGEEVQQGLAGPVAGVHQNMLVVGGGSNFNGRMPWQGGVKLYHDTIFLLKETANGQLEWEQSDVRLPEAIAYSACVSTEKGIISLGGETANGPTDQAFLLSLDSPEVRLIDLPRLPVALASSGAAQCGSTVYLAGGQDSKGASQVFFALDLNNESTGWRKLPDLPVACSHAVVVCQHDGQEDCIFLIGGRHQLGPTSTFLSDIWKYVPSEASWQKAGMLQVEGEAAFGLSAGTGLAYGEDSILLFGGDTGEAFNETERLIHAVAAANSPEEKESSLKLKENHLNNHPGFCKDVFCWNTRNASLSRVGKMEGPTPVTTTACWWNGQIIIPGGETRPGVRSSKLIRGCIEEE</sequence>
<evidence type="ECO:0008006" key="3">
    <source>
        <dbReference type="Google" id="ProtNLM"/>
    </source>
</evidence>
<dbReference type="EMBL" id="LGIA01000154">
    <property type="protein sequence ID" value="KOH44718.1"/>
    <property type="molecule type" value="Genomic_DNA"/>
</dbReference>
<dbReference type="AlphaFoldDB" id="A0A0L8V8Q3"/>
<dbReference type="SUPFAM" id="SSF117281">
    <property type="entry name" value="Kelch motif"/>
    <property type="match status" value="1"/>
</dbReference>
<protein>
    <recommendedName>
        <fullName evidence="3">Cyclically-permuted mutarotase family protein</fullName>
    </recommendedName>
</protein>
<dbReference type="Proteomes" id="UP000036958">
    <property type="component" value="Unassembled WGS sequence"/>
</dbReference>
<dbReference type="RefSeq" id="WP_053183721.1">
    <property type="nucleotide sequence ID" value="NZ_LGIA01000154.1"/>
</dbReference>
<comment type="caution">
    <text evidence="1">The sequence shown here is derived from an EMBL/GenBank/DDBJ whole genome shotgun (WGS) entry which is preliminary data.</text>
</comment>
<proteinExistence type="predicted"/>
<dbReference type="InterPro" id="IPR056734">
    <property type="entry name" value="NANM"/>
</dbReference>
<dbReference type="OrthoDB" id="9803597at2"/>
<dbReference type="InterPro" id="IPR015915">
    <property type="entry name" value="Kelch-typ_b-propeller"/>
</dbReference>